<keyword evidence="2 7" id="KW-0808">Transferase</keyword>
<evidence type="ECO:0000256" key="5">
    <source>
        <dbReference type="SAM" id="MobiDB-lite"/>
    </source>
</evidence>
<dbReference type="Pfam" id="PF00698">
    <property type="entry name" value="Acyl_transf_1"/>
    <property type="match status" value="1"/>
</dbReference>
<evidence type="ECO:0000256" key="4">
    <source>
        <dbReference type="ARBA" id="ARBA00048462"/>
    </source>
</evidence>
<feature type="region of interest" description="Disordered" evidence="5">
    <location>
        <begin position="243"/>
        <end position="288"/>
    </location>
</feature>
<dbReference type="SUPFAM" id="SSF55048">
    <property type="entry name" value="Probable ACP-binding domain of malonyl-CoA ACP transacylase"/>
    <property type="match status" value="1"/>
</dbReference>
<name>A0ABN0R3F2_MYCUL</name>
<gene>
    <name evidence="7" type="ORF">I551_2115</name>
</gene>
<dbReference type="GO" id="GO:0004314">
    <property type="term" value="F:[acyl-carrier-protein] S-malonyltransferase activity"/>
    <property type="evidence" value="ECO:0007669"/>
    <property type="project" value="UniProtKB-EC"/>
</dbReference>
<feature type="compositionally biased region" description="Low complexity" evidence="5">
    <location>
        <begin position="248"/>
        <end position="271"/>
    </location>
</feature>
<dbReference type="SMART" id="SM00827">
    <property type="entry name" value="PKS_AT"/>
    <property type="match status" value="1"/>
</dbReference>
<evidence type="ECO:0000313" key="7">
    <source>
        <dbReference type="EMBL" id="EUA91413.1"/>
    </source>
</evidence>
<evidence type="ECO:0000256" key="1">
    <source>
        <dbReference type="ARBA" id="ARBA00013258"/>
    </source>
</evidence>
<comment type="caution">
    <text evidence="7">The sequence shown here is derived from an EMBL/GenBank/DDBJ whole genome shotgun (WGS) entry which is preliminary data.</text>
</comment>
<accession>A0ABN0R3F2</accession>
<dbReference type="EC" id="2.3.1.39" evidence="1"/>
<dbReference type="Gene3D" id="3.40.366.10">
    <property type="entry name" value="Malonyl-Coenzyme A Acyl Carrier Protein, domain 2"/>
    <property type="match status" value="1"/>
</dbReference>
<dbReference type="InterPro" id="IPR014043">
    <property type="entry name" value="Acyl_transferase_dom"/>
</dbReference>
<dbReference type="SUPFAM" id="SSF52151">
    <property type="entry name" value="FabD/lysophospholipase-like"/>
    <property type="match status" value="1"/>
</dbReference>
<protein>
    <recommendedName>
        <fullName evidence="1">[acyl-carrier-protein] S-malonyltransferase</fullName>
        <ecNumber evidence="1">2.3.1.39</ecNumber>
    </recommendedName>
</protein>
<dbReference type="InterPro" id="IPR016036">
    <property type="entry name" value="Malonyl_transacylase_ACP-bd"/>
</dbReference>
<evidence type="ECO:0000313" key="8">
    <source>
        <dbReference type="Proteomes" id="UP000020681"/>
    </source>
</evidence>
<keyword evidence="3 7" id="KW-0012">Acyltransferase</keyword>
<sequence>MLNDQEVIVAGHSVGEIAAYAIAGVMAANDAVSLAATRGAEMAKACATEPTGMSALLGGTEDEVLSRLEQLDLVPANRNAAGQIVAAGRLTALEKLAEDPPARARVRALGVAGAFHTQFMAPALEGYAAAAEAIATAEPTATLLSNRDGKPVTPAAAAMQTLVSQLTQPVRWDLCTATIREHSVTAIVEFPPRAPSPASPNANFGGFRRTPSSHPQIWTNWQTSSHRLRPEPKHVNSIYTQHITKGNKSWPSVRKKSSPVSPRSSKRSPVSSRRKLPRRSRSSTTWTSTRCRWLRSPCRPRTSTA</sequence>
<feature type="compositionally biased region" description="Basic residues" evidence="5">
    <location>
        <begin position="272"/>
        <end position="281"/>
    </location>
</feature>
<dbReference type="InterPro" id="IPR050858">
    <property type="entry name" value="Mal-CoA-ACP_Trans/PKS_FabD"/>
</dbReference>
<proteinExistence type="predicted"/>
<dbReference type="Proteomes" id="UP000020681">
    <property type="component" value="Unassembled WGS sequence"/>
</dbReference>
<evidence type="ECO:0000259" key="6">
    <source>
        <dbReference type="SMART" id="SM00827"/>
    </source>
</evidence>
<keyword evidence="8" id="KW-1185">Reference proteome</keyword>
<dbReference type="InterPro" id="IPR001227">
    <property type="entry name" value="Ac_transferase_dom_sf"/>
</dbReference>
<feature type="domain" description="Malonyl-CoA:ACP transacylase (MAT)" evidence="6">
    <location>
        <begin position="1"/>
        <end position="257"/>
    </location>
</feature>
<organism evidence="7 8">
    <name type="scientific">Mycobacterium ulcerans str. Harvey</name>
    <dbReference type="NCBI Taxonomy" id="1299332"/>
    <lineage>
        <taxon>Bacteria</taxon>
        <taxon>Bacillati</taxon>
        <taxon>Actinomycetota</taxon>
        <taxon>Actinomycetes</taxon>
        <taxon>Mycobacteriales</taxon>
        <taxon>Mycobacteriaceae</taxon>
        <taxon>Mycobacterium</taxon>
        <taxon>Mycobacterium ulcerans group</taxon>
    </lineage>
</organism>
<evidence type="ECO:0000256" key="3">
    <source>
        <dbReference type="ARBA" id="ARBA00023315"/>
    </source>
</evidence>
<comment type="catalytic activity">
    <reaction evidence="4">
        <text>holo-[ACP] + malonyl-CoA = malonyl-[ACP] + CoA</text>
        <dbReference type="Rhea" id="RHEA:41792"/>
        <dbReference type="Rhea" id="RHEA-COMP:9623"/>
        <dbReference type="Rhea" id="RHEA-COMP:9685"/>
        <dbReference type="ChEBI" id="CHEBI:57287"/>
        <dbReference type="ChEBI" id="CHEBI:57384"/>
        <dbReference type="ChEBI" id="CHEBI:64479"/>
        <dbReference type="ChEBI" id="CHEBI:78449"/>
        <dbReference type="EC" id="2.3.1.39"/>
    </reaction>
</comment>
<reference evidence="7 8" key="1">
    <citation type="submission" date="2014-01" db="EMBL/GenBank/DDBJ databases">
        <authorList>
            <person name="Dobos K."/>
            <person name="Lenaerts A."/>
            <person name="Ordway D."/>
            <person name="DeGroote M.A."/>
            <person name="Parker T."/>
            <person name="Sizemore C."/>
            <person name="Tallon L.J."/>
            <person name="Sadzewicz L.K."/>
            <person name="Sengamalay N."/>
            <person name="Fraser C.M."/>
            <person name="Hine E."/>
            <person name="Shefchek K.A."/>
            <person name="Das S.P."/>
            <person name="Tettelin H."/>
        </authorList>
    </citation>
    <scope>NUCLEOTIDE SEQUENCE [LARGE SCALE GENOMIC DNA]</scope>
    <source>
        <strain evidence="7 8">Harvey</strain>
    </source>
</reference>
<evidence type="ECO:0000256" key="2">
    <source>
        <dbReference type="ARBA" id="ARBA00022679"/>
    </source>
</evidence>
<dbReference type="PANTHER" id="PTHR42681:SF1">
    <property type="entry name" value="MALONYL-COA-ACYL CARRIER PROTEIN TRANSACYLASE, MITOCHONDRIAL"/>
    <property type="match status" value="1"/>
</dbReference>
<dbReference type="PANTHER" id="PTHR42681">
    <property type="entry name" value="MALONYL-COA-ACYL CARRIER PROTEIN TRANSACYLASE, MITOCHONDRIAL"/>
    <property type="match status" value="1"/>
</dbReference>
<dbReference type="EMBL" id="JAOL01000089">
    <property type="protein sequence ID" value="EUA91413.1"/>
    <property type="molecule type" value="Genomic_DNA"/>
</dbReference>
<dbReference type="InterPro" id="IPR016035">
    <property type="entry name" value="Acyl_Trfase/lysoPLipase"/>
</dbReference>
<dbReference type="Gene3D" id="3.30.70.250">
    <property type="entry name" value="Malonyl-CoA ACP transacylase, ACP-binding"/>
    <property type="match status" value="1"/>
</dbReference>